<gene>
    <name evidence="2" type="ORF">PoB_005654900</name>
</gene>
<name>A0AAV4CGY5_9GAST</name>
<evidence type="ECO:0000313" key="2">
    <source>
        <dbReference type="EMBL" id="GFO30044.1"/>
    </source>
</evidence>
<protein>
    <submittedName>
        <fullName evidence="2">Uncharacterized protein</fullName>
    </submittedName>
</protein>
<sequence length="111" mass="11975">MTSAVTLNKQPLSILSIFKYLGSIISNESSKPEVLARIAQDTATLLSTFKYLGSVISDESSKPKVLARLAQDTATLLSTFKYLGSVISDESSKTRSPCYNSSGHSNANIRL</sequence>
<keyword evidence="3" id="KW-1185">Reference proteome</keyword>
<feature type="compositionally biased region" description="Polar residues" evidence="1">
    <location>
        <begin position="94"/>
        <end position="111"/>
    </location>
</feature>
<organism evidence="2 3">
    <name type="scientific">Plakobranchus ocellatus</name>
    <dbReference type="NCBI Taxonomy" id="259542"/>
    <lineage>
        <taxon>Eukaryota</taxon>
        <taxon>Metazoa</taxon>
        <taxon>Spiralia</taxon>
        <taxon>Lophotrochozoa</taxon>
        <taxon>Mollusca</taxon>
        <taxon>Gastropoda</taxon>
        <taxon>Heterobranchia</taxon>
        <taxon>Euthyneura</taxon>
        <taxon>Panpulmonata</taxon>
        <taxon>Sacoglossa</taxon>
        <taxon>Placobranchoidea</taxon>
        <taxon>Plakobranchidae</taxon>
        <taxon>Plakobranchus</taxon>
    </lineage>
</organism>
<evidence type="ECO:0000256" key="1">
    <source>
        <dbReference type="SAM" id="MobiDB-lite"/>
    </source>
</evidence>
<accession>A0AAV4CGY5</accession>
<comment type="caution">
    <text evidence="2">The sequence shown here is derived from an EMBL/GenBank/DDBJ whole genome shotgun (WGS) entry which is preliminary data.</text>
</comment>
<reference evidence="2 3" key="1">
    <citation type="journal article" date="2021" name="Elife">
        <title>Chloroplast acquisition without the gene transfer in kleptoplastic sea slugs, Plakobranchus ocellatus.</title>
        <authorList>
            <person name="Maeda T."/>
            <person name="Takahashi S."/>
            <person name="Yoshida T."/>
            <person name="Shimamura S."/>
            <person name="Takaki Y."/>
            <person name="Nagai Y."/>
            <person name="Toyoda A."/>
            <person name="Suzuki Y."/>
            <person name="Arimoto A."/>
            <person name="Ishii H."/>
            <person name="Satoh N."/>
            <person name="Nishiyama T."/>
            <person name="Hasebe M."/>
            <person name="Maruyama T."/>
            <person name="Minagawa J."/>
            <person name="Obokata J."/>
            <person name="Shigenobu S."/>
        </authorList>
    </citation>
    <scope>NUCLEOTIDE SEQUENCE [LARGE SCALE GENOMIC DNA]</scope>
</reference>
<dbReference type="EMBL" id="BLXT01006199">
    <property type="protein sequence ID" value="GFO30044.1"/>
    <property type="molecule type" value="Genomic_DNA"/>
</dbReference>
<dbReference type="AlphaFoldDB" id="A0AAV4CGY5"/>
<feature type="region of interest" description="Disordered" evidence="1">
    <location>
        <begin position="90"/>
        <end position="111"/>
    </location>
</feature>
<dbReference type="Proteomes" id="UP000735302">
    <property type="component" value="Unassembled WGS sequence"/>
</dbReference>
<proteinExistence type="predicted"/>
<evidence type="ECO:0000313" key="3">
    <source>
        <dbReference type="Proteomes" id="UP000735302"/>
    </source>
</evidence>